<dbReference type="PANTHER" id="PTHR36182">
    <property type="entry name" value="PROTEIN, PUTATIVE (AFU_ORTHOLOGUE AFUA_6G10930)-RELATED"/>
    <property type="match status" value="1"/>
</dbReference>
<dbReference type="Pfam" id="PF00734">
    <property type="entry name" value="CBM_1"/>
    <property type="match status" value="2"/>
</dbReference>
<gene>
    <name evidence="5" type="ORF">NLU13_0009</name>
</gene>
<evidence type="ECO:0000313" key="5">
    <source>
        <dbReference type="EMBL" id="KAK0390505.1"/>
    </source>
</evidence>
<name>A0AA39GN96_SARSR</name>
<comment type="caution">
    <text evidence="5">The sequence shown here is derived from an EMBL/GenBank/DDBJ whole genome shotgun (WGS) entry which is preliminary data.</text>
</comment>
<reference evidence="5" key="1">
    <citation type="submission" date="2022-10" db="EMBL/GenBank/DDBJ databases">
        <title>Determination and structural analysis of whole genome sequence of Sarocladium strictum F4-1.</title>
        <authorList>
            <person name="Hu L."/>
            <person name="Jiang Y."/>
        </authorList>
    </citation>
    <scope>NUCLEOTIDE SEQUENCE</scope>
    <source>
        <strain evidence="5">F4-1</strain>
    </source>
</reference>
<dbReference type="SMART" id="SM00236">
    <property type="entry name" value="fCBD"/>
    <property type="match status" value="2"/>
</dbReference>
<evidence type="ECO:0000313" key="6">
    <source>
        <dbReference type="Proteomes" id="UP001175261"/>
    </source>
</evidence>
<dbReference type="AlphaFoldDB" id="A0AA39GN96"/>
<dbReference type="PROSITE" id="PS00562">
    <property type="entry name" value="CBM1_1"/>
    <property type="match status" value="2"/>
</dbReference>
<protein>
    <recommendedName>
        <fullName evidence="4">CBM1 domain-containing protein</fullName>
    </recommendedName>
</protein>
<feature type="chain" id="PRO_5041273574" description="CBM1 domain-containing protein" evidence="3">
    <location>
        <begin position="20"/>
        <end position="370"/>
    </location>
</feature>
<keyword evidence="6" id="KW-1185">Reference proteome</keyword>
<dbReference type="GO" id="GO:0030248">
    <property type="term" value="F:cellulose binding"/>
    <property type="evidence" value="ECO:0007669"/>
    <property type="project" value="InterPro"/>
</dbReference>
<dbReference type="GO" id="GO:0005576">
    <property type="term" value="C:extracellular region"/>
    <property type="evidence" value="ECO:0007669"/>
    <property type="project" value="InterPro"/>
</dbReference>
<dbReference type="PROSITE" id="PS51164">
    <property type="entry name" value="CBM1_2"/>
    <property type="match status" value="2"/>
</dbReference>
<evidence type="ECO:0000256" key="1">
    <source>
        <dbReference type="ARBA" id="ARBA00022729"/>
    </source>
</evidence>
<evidence type="ECO:0000259" key="4">
    <source>
        <dbReference type="PROSITE" id="PS51164"/>
    </source>
</evidence>
<dbReference type="Gene3D" id="2.70.50.70">
    <property type="match status" value="1"/>
</dbReference>
<dbReference type="Proteomes" id="UP001175261">
    <property type="component" value="Unassembled WGS sequence"/>
</dbReference>
<feature type="region of interest" description="Disordered" evidence="2">
    <location>
        <begin position="210"/>
        <end position="261"/>
    </location>
</feature>
<evidence type="ECO:0000256" key="2">
    <source>
        <dbReference type="SAM" id="MobiDB-lite"/>
    </source>
</evidence>
<keyword evidence="1 3" id="KW-0732">Signal</keyword>
<feature type="domain" description="CBM1" evidence="4">
    <location>
        <begin position="264"/>
        <end position="300"/>
    </location>
</feature>
<proteinExistence type="predicted"/>
<accession>A0AA39GN96</accession>
<organism evidence="5 6">
    <name type="scientific">Sarocladium strictum</name>
    <name type="common">Black bundle disease fungus</name>
    <name type="synonym">Acremonium strictum</name>
    <dbReference type="NCBI Taxonomy" id="5046"/>
    <lineage>
        <taxon>Eukaryota</taxon>
        <taxon>Fungi</taxon>
        <taxon>Dikarya</taxon>
        <taxon>Ascomycota</taxon>
        <taxon>Pezizomycotina</taxon>
        <taxon>Sordariomycetes</taxon>
        <taxon>Hypocreomycetidae</taxon>
        <taxon>Hypocreales</taxon>
        <taxon>Sarocladiaceae</taxon>
        <taxon>Sarocladium</taxon>
    </lineage>
</organism>
<feature type="signal peptide" evidence="3">
    <location>
        <begin position="1"/>
        <end position="19"/>
    </location>
</feature>
<evidence type="ECO:0000256" key="3">
    <source>
        <dbReference type="SAM" id="SignalP"/>
    </source>
</evidence>
<dbReference type="InterPro" id="IPR000254">
    <property type="entry name" value="CBD"/>
</dbReference>
<dbReference type="PANTHER" id="PTHR36182:SF1">
    <property type="entry name" value="PROTEIN, PUTATIVE (AFU_ORTHOLOGUE AFUA_6G10930)-RELATED"/>
    <property type="match status" value="1"/>
</dbReference>
<dbReference type="InterPro" id="IPR035971">
    <property type="entry name" value="CBD_sf"/>
</dbReference>
<dbReference type="GO" id="GO:0005975">
    <property type="term" value="P:carbohydrate metabolic process"/>
    <property type="evidence" value="ECO:0007669"/>
    <property type="project" value="InterPro"/>
</dbReference>
<feature type="compositionally biased region" description="Low complexity" evidence="2">
    <location>
        <begin position="229"/>
        <end position="256"/>
    </location>
</feature>
<dbReference type="SUPFAM" id="SSF57180">
    <property type="entry name" value="Cellulose-binding domain"/>
    <property type="match status" value="2"/>
</dbReference>
<feature type="domain" description="CBM1" evidence="4">
    <location>
        <begin position="332"/>
        <end position="368"/>
    </location>
</feature>
<feature type="region of interest" description="Disordered" evidence="2">
    <location>
        <begin position="305"/>
        <end position="328"/>
    </location>
</feature>
<dbReference type="EMBL" id="JAPDFR010000001">
    <property type="protein sequence ID" value="KAK0390505.1"/>
    <property type="molecule type" value="Genomic_DNA"/>
</dbReference>
<sequence>MKTFTYLPALLGFALLCQAHMEMSWPPPFRSRYNRFTTDVDYNMIDPLRADGSNFPCKGYHSVAGSPQGQSVVTWEAGQGYNLSVAGTAVHDGGSCQASLSYDGGQNWKVIQSFHGGCPLRRDWAFTVPGDAPTGDALFAWTWFNKIGNREMYMNCAKVTISKPRSNSSSNNALPFSQRPNIFTANINNGCSTVEGYEVVFPNPGPAVSGVSNKPLGPQGNCGGNPAAPSSSIRTVTTSRSTSSSRPAATTSSQSPVITNQPSGAVKLWGQCGGAGWKGSTQCESGAVCNQQSQWYHQCIPAPKQPTTTTKAPVKTTSKAPAPTSTSKVNPQVAPVWAQCGGVNWKGPTRCASGLRCHYQSQWYSQCIPA</sequence>